<feature type="compositionally biased region" description="Gly residues" evidence="1">
    <location>
        <begin position="57"/>
        <end position="69"/>
    </location>
</feature>
<feature type="compositionally biased region" description="Basic and acidic residues" evidence="1">
    <location>
        <begin position="333"/>
        <end position="343"/>
    </location>
</feature>
<reference evidence="3" key="1">
    <citation type="submission" date="2023-08" db="EMBL/GenBank/DDBJ databases">
        <authorList>
            <person name="Chen Y."/>
            <person name="Shah S."/>
            <person name="Dougan E. K."/>
            <person name="Thang M."/>
            <person name="Chan C."/>
        </authorList>
    </citation>
    <scope>NUCLEOTIDE SEQUENCE</scope>
</reference>
<accession>A0AA36HSK6</accession>
<feature type="chain" id="PRO_5041427944" evidence="2">
    <location>
        <begin position="19"/>
        <end position="354"/>
    </location>
</feature>
<sequence length="354" mass="39220">MLHQVGAVLAQLLPNAAGAELRWTGCTCMGFSLELLGRLGLWRRQGGGDVKGKSGPEKGGAFGGSGASGFEGEDQGYEKGKPAKGFKGKGKGKSKEGKSEVPISEVYQPPESSKAMGLSSHRAEDSEDESLGYQYDFRKYSRQQIIEVCSKMELVEKPESYKQIEEKHPDIALFSQVPNKDWAPLPTPLGSFMGSESRRTDESSDADGREEGRRKERTWASNRSSSADLEGARDWEWENWQDPSSGWSDSRRREEWYGRGRMQWVAKPKPGEEKPEAPDAPEAEAKRPSWAEKVRGGPPKSQARAERWQAKPKAAASEAQPPEKSTETPTEPTEPKEKPKENPDTPQVLTWAEK</sequence>
<evidence type="ECO:0000256" key="2">
    <source>
        <dbReference type="SAM" id="SignalP"/>
    </source>
</evidence>
<feature type="compositionally biased region" description="Basic and acidic residues" evidence="1">
    <location>
        <begin position="196"/>
        <end position="218"/>
    </location>
</feature>
<feature type="region of interest" description="Disordered" evidence="1">
    <location>
        <begin position="179"/>
        <end position="354"/>
    </location>
</feature>
<dbReference type="EMBL" id="CAUJNA010000262">
    <property type="protein sequence ID" value="CAJ1374569.1"/>
    <property type="molecule type" value="Genomic_DNA"/>
</dbReference>
<organism evidence="3 4">
    <name type="scientific">Effrenium voratum</name>
    <dbReference type="NCBI Taxonomy" id="2562239"/>
    <lineage>
        <taxon>Eukaryota</taxon>
        <taxon>Sar</taxon>
        <taxon>Alveolata</taxon>
        <taxon>Dinophyceae</taxon>
        <taxon>Suessiales</taxon>
        <taxon>Symbiodiniaceae</taxon>
        <taxon>Effrenium</taxon>
    </lineage>
</organism>
<evidence type="ECO:0000313" key="3">
    <source>
        <dbReference type="EMBL" id="CAJ1374569.1"/>
    </source>
</evidence>
<protein>
    <submittedName>
        <fullName evidence="3">Uncharacterized protein</fullName>
    </submittedName>
</protein>
<comment type="caution">
    <text evidence="3">The sequence shown here is derived from an EMBL/GenBank/DDBJ whole genome shotgun (WGS) entry which is preliminary data.</text>
</comment>
<keyword evidence="2" id="KW-0732">Signal</keyword>
<evidence type="ECO:0000256" key="1">
    <source>
        <dbReference type="SAM" id="MobiDB-lite"/>
    </source>
</evidence>
<proteinExistence type="predicted"/>
<keyword evidence="4" id="KW-1185">Reference proteome</keyword>
<feature type="non-terminal residue" evidence="3">
    <location>
        <position position="354"/>
    </location>
</feature>
<dbReference type="Proteomes" id="UP001178507">
    <property type="component" value="Unassembled WGS sequence"/>
</dbReference>
<feature type="compositionally biased region" description="Basic and acidic residues" evidence="1">
    <location>
        <begin position="269"/>
        <end position="295"/>
    </location>
</feature>
<gene>
    <name evidence="3" type="ORF">EVOR1521_LOCUS4095</name>
</gene>
<feature type="region of interest" description="Disordered" evidence="1">
    <location>
        <begin position="48"/>
        <end position="129"/>
    </location>
</feature>
<feature type="compositionally biased region" description="Basic residues" evidence="1">
    <location>
        <begin position="82"/>
        <end position="92"/>
    </location>
</feature>
<dbReference type="AlphaFoldDB" id="A0AA36HSK6"/>
<evidence type="ECO:0000313" key="4">
    <source>
        <dbReference type="Proteomes" id="UP001178507"/>
    </source>
</evidence>
<feature type="compositionally biased region" description="Basic and acidic residues" evidence="1">
    <location>
        <begin position="249"/>
        <end position="258"/>
    </location>
</feature>
<name>A0AA36HSK6_9DINO</name>
<feature type="signal peptide" evidence="2">
    <location>
        <begin position="1"/>
        <end position="18"/>
    </location>
</feature>